<accession>A0A1I6MMW8</accession>
<name>A0A1I6MMW8_9BACT</name>
<dbReference type="InterPro" id="IPR013784">
    <property type="entry name" value="Carb-bd-like_fold"/>
</dbReference>
<organism evidence="1 2">
    <name type="scientific">Granulicella pectinivorans</name>
    <dbReference type="NCBI Taxonomy" id="474950"/>
    <lineage>
        <taxon>Bacteria</taxon>
        <taxon>Pseudomonadati</taxon>
        <taxon>Acidobacteriota</taxon>
        <taxon>Terriglobia</taxon>
        <taxon>Terriglobales</taxon>
        <taxon>Acidobacteriaceae</taxon>
        <taxon>Granulicella</taxon>
    </lineage>
</organism>
<proteinExistence type="predicted"/>
<dbReference type="OrthoDB" id="102259at2"/>
<dbReference type="Pfam" id="PF13620">
    <property type="entry name" value="CarboxypepD_reg"/>
    <property type="match status" value="1"/>
</dbReference>
<keyword evidence="1" id="KW-0378">Hydrolase</keyword>
<dbReference type="GO" id="GO:0030246">
    <property type="term" value="F:carbohydrate binding"/>
    <property type="evidence" value="ECO:0007669"/>
    <property type="project" value="InterPro"/>
</dbReference>
<evidence type="ECO:0000313" key="1">
    <source>
        <dbReference type="EMBL" id="SFS16991.1"/>
    </source>
</evidence>
<protein>
    <submittedName>
        <fullName evidence="1">Carboxypeptidase regulatory-like domain-containing protein</fullName>
    </submittedName>
</protein>
<dbReference type="Gene3D" id="2.60.40.1120">
    <property type="entry name" value="Carboxypeptidase-like, regulatory domain"/>
    <property type="match status" value="1"/>
</dbReference>
<dbReference type="GO" id="GO:0004180">
    <property type="term" value="F:carboxypeptidase activity"/>
    <property type="evidence" value="ECO:0007669"/>
    <property type="project" value="UniProtKB-KW"/>
</dbReference>
<dbReference type="AlphaFoldDB" id="A0A1I6MMW8"/>
<dbReference type="SUPFAM" id="SSF49452">
    <property type="entry name" value="Starch-binding domain-like"/>
    <property type="match status" value="1"/>
</dbReference>
<dbReference type="SUPFAM" id="SSF56935">
    <property type="entry name" value="Porins"/>
    <property type="match status" value="1"/>
</dbReference>
<gene>
    <name evidence="1" type="ORF">SAMN05421771_3021</name>
</gene>
<dbReference type="Proteomes" id="UP000199024">
    <property type="component" value="Unassembled WGS sequence"/>
</dbReference>
<keyword evidence="1" id="KW-0121">Carboxypeptidase</keyword>
<dbReference type="EMBL" id="FOZL01000001">
    <property type="protein sequence ID" value="SFS16991.1"/>
    <property type="molecule type" value="Genomic_DNA"/>
</dbReference>
<reference evidence="1 2" key="1">
    <citation type="submission" date="2016-10" db="EMBL/GenBank/DDBJ databases">
        <authorList>
            <person name="de Groot N.N."/>
        </authorList>
    </citation>
    <scope>NUCLEOTIDE SEQUENCE [LARGE SCALE GENOMIC DNA]</scope>
    <source>
        <strain evidence="1 2">DSM 21001</strain>
    </source>
</reference>
<keyword evidence="1" id="KW-0645">Protease</keyword>
<dbReference type="STRING" id="474950.SAMN05421771_3021"/>
<sequence length="607" mass="64803">MAISGRWAGKTSSVKPCLGLRRDFWSGPVRRLRCLTVHKIRIEFVVAALLWMTAGSGWAASSDAAVSGVVRDAQGVAQMGALVQILGSDATLVRTAYTDLSGHYRVENLLPGRYQVRATLALFTPAIRSNLRLPVGARAVVDLTLSTVFQSTSWLPAERRRADEPSDDWKWTLRSAANRPILRMIDDDGQILVVSSSATEAHKPAQHVSAAVTSGDGGFGLGGVHHKFSVDTAFEDGSDIVLRGDLGSELSATGRAPTADFDAGYERKIGFDGAARVVMNVQSHPEMRSTGGAAGLGSIRLATAQKTKLGDLLDVEYGSSVTAIRVSGVGMATMPFMRMTVHPVENWSVGYRMATSRELQSYEALDALQGETPVAAMANGRLAIEKGMHNEFAISRTDGRGLVQVAFYHDAIHNAGIAGTGILSPDDLQRPGVQGLLIDTMTDSFRLLSNAYSAQGVRVTISEPITQGLSVAFAASSGAALSTRDCATTLQAASEGMRVRQGQTATIALKGRVAGTGTKIRAAYRWQPRSMVTSVDAYAPFSDQSFLSFYLSQPLRFGGVLPTGLNAVVDVTNLLEQGYQPLISKDGRTVFLAQSPRVIQAGLSYTF</sequence>
<evidence type="ECO:0000313" key="2">
    <source>
        <dbReference type="Proteomes" id="UP000199024"/>
    </source>
</evidence>
<keyword evidence="2" id="KW-1185">Reference proteome</keyword>